<dbReference type="AlphaFoldDB" id="A0A8S2QTA4"/>
<comment type="caution">
    <text evidence="1">The sequence shown here is derived from an EMBL/GenBank/DDBJ whole genome shotgun (WGS) entry which is preliminary data.</text>
</comment>
<evidence type="ECO:0000313" key="1">
    <source>
        <dbReference type="EMBL" id="CAF4125531.1"/>
    </source>
</evidence>
<gene>
    <name evidence="1" type="ORF">BYL167_LOCUS20285</name>
</gene>
<dbReference type="EMBL" id="CAJOBH010008872">
    <property type="protein sequence ID" value="CAF4125531.1"/>
    <property type="molecule type" value="Genomic_DNA"/>
</dbReference>
<reference evidence="1" key="1">
    <citation type="submission" date="2021-02" db="EMBL/GenBank/DDBJ databases">
        <authorList>
            <person name="Nowell W R."/>
        </authorList>
    </citation>
    <scope>NUCLEOTIDE SEQUENCE</scope>
</reference>
<protein>
    <submittedName>
        <fullName evidence="1">Uncharacterized protein</fullName>
    </submittedName>
</protein>
<accession>A0A8S2QTA4</accession>
<organism evidence="1 2">
    <name type="scientific">Rotaria magnacalcarata</name>
    <dbReference type="NCBI Taxonomy" id="392030"/>
    <lineage>
        <taxon>Eukaryota</taxon>
        <taxon>Metazoa</taxon>
        <taxon>Spiralia</taxon>
        <taxon>Gnathifera</taxon>
        <taxon>Rotifera</taxon>
        <taxon>Eurotatoria</taxon>
        <taxon>Bdelloidea</taxon>
        <taxon>Philodinida</taxon>
        <taxon>Philodinidae</taxon>
        <taxon>Rotaria</taxon>
    </lineage>
</organism>
<proteinExistence type="predicted"/>
<dbReference type="Proteomes" id="UP000681967">
    <property type="component" value="Unassembled WGS sequence"/>
</dbReference>
<sequence>IADPPWNAADNDRFLLDIHIYPRDKKHRTYRIIEIRKIQSDDSYRRLLKNVQLEKPLPIFHRNRKLHQFHFAFIQLAIERNRYPYVDHVFNEQILNLVSLQRAKCLSRTTP</sequence>
<feature type="non-terminal residue" evidence="1">
    <location>
        <position position="1"/>
    </location>
</feature>
<evidence type="ECO:0000313" key="2">
    <source>
        <dbReference type="Proteomes" id="UP000681967"/>
    </source>
</evidence>
<name>A0A8S2QTA4_9BILA</name>